<dbReference type="PANTHER" id="PTHR43124:SF10">
    <property type="entry name" value="PURINE EFFLUX PUMP PBUE"/>
    <property type="match status" value="1"/>
</dbReference>
<dbReference type="GO" id="GO:0005886">
    <property type="term" value="C:plasma membrane"/>
    <property type="evidence" value="ECO:0007669"/>
    <property type="project" value="UniProtKB-SubCell"/>
</dbReference>
<sequence length="419" mass="43367">MRLRSTPGLREQTLLLCLMIAAAQMTWGSIVPVLPLYLERYGLAVGALGPILAAFAVGRALVNTPAGLALRWLQPRRYLWAVAACLVVVTALTGLATTTTSIMAMRFIAGVFGGAVVTIAFSVLVTAAPADRRGATVAMSMMAMTGAVAAGALLGAVVVELFGLRASFVAAAGPLVIVLVWEALRPAARFWDAYRPPAPQPHVQASGSAPPEPPESAGPVGSRRQLLGALCGVSFATFFVRFAGEQGLVPVMAYDGADMRPLTLSAAIAVGTVASLALAPVLGRVVDRGVRRPVLVLSGVAAAAGVAALPLLAEAWLFSLALVVYFAATTSLNVVPSVIAGERWGPAESGAVIGLTRTVGDIGAAAGPLVIFWVVEQTSWLAACLLMAGLLVGTVLHLARVAPRDVVREVREHAEPRDH</sequence>
<keyword evidence="4 7" id="KW-1133">Transmembrane helix</keyword>
<feature type="region of interest" description="Disordered" evidence="6">
    <location>
        <begin position="201"/>
        <end position="221"/>
    </location>
</feature>
<name>A0A5Q2MH06_9ACTN</name>
<evidence type="ECO:0000313" key="9">
    <source>
        <dbReference type="EMBL" id="QGG41039.1"/>
    </source>
</evidence>
<evidence type="ECO:0000256" key="2">
    <source>
        <dbReference type="ARBA" id="ARBA00022475"/>
    </source>
</evidence>
<keyword evidence="3 7" id="KW-0812">Transmembrane</keyword>
<evidence type="ECO:0000256" key="6">
    <source>
        <dbReference type="SAM" id="MobiDB-lite"/>
    </source>
</evidence>
<proteinExistence type="predicted"/>
<feature type="transmembrane region" description="Helical" evidence="7">
    <location>
        <begin position="103"/>
        <end position="125"/>
    </location>
</feature>
<dbReference type="KEGG" id="aef:GEV26_06485"/>
<gene>
    <name evidence="9" type="ORF">GEV26_06485</name>
</gene>
<feature type="transmembrane region" description="Helical" evidence="7">
    <location>
        <begin position="264"/>
        <end position="282"/>
    </location>
</feature>
<evidence type="ECO:0000313" key="10">
    <source>
        <dbReference type="Proteomes" id="UP000392064"/>
    </source>
</evidence>
<dbReference type="PANTHER" id="PTHR43124">
    <property type="entry name" value="PURINE EFFLUX PUMP PBUE"/>
    <property type="match status" value="1"/>
</dbReference>
<feature type="transmembrane region" description="Helical" evidence="7">
    <location>
        <begin position="226"/>
        <end position="244"/>
    </location>
</feature>
<keyword evidence="2" id="KW-1003">Cell membrane</keyword>
<dbReference type="PROSITE" id="PS50850">
    <property type="entry name" value="MFS"/>
    <property type="match status" value="1"/>
</dbReference>
<evidence type="ECO:0000256" key="3">
    <source>
        <dbReference type="ARBA" id="ARBA00022692"/>
    </source>
</evidence>
<dbReference type="EMBL" id="CP045737">
    <property type="protein sequence ID" value="QGG41039.1"/>
    <property type="molecule type" value="Genomic_DNA"/>
</dbReference>
<feature type="transmembrane region" description="Helical" evidence="7">
    <location>
        <begin position="38"/>
        <end position="57"/>
    </location>
</feature>
<feature type="transmembrane region" description="Helical" evidence="7">
    <location>
        <begin position="351"/>
        <end position="374"/>
    </location>
</feature>
<evidence type="ECO:0000256" key="7">
    <source>
        <dbReference type="SAM" id="Phobius"/>
    </source>
</evidence>
<dbReference type="SUPFAM" id="SSF103473">
    <property type="entry name" value="MFS general substrate transporter"/>
    <property type="match status" value="1"/>
</dbReference>
<evidence type="ECO:0000256" key="4">
    <source>
        <dbReference type="ARBA" id="ARBA00022989"/>
    </source>
</evidence>
<dbReference type="InterPro" id="IPR050189">
    <property type="entry name" value="MFS_Efflux_Transporters"/>
</dbReference>
<feature type="transmembrane region" description="Helical" evidence="7">
    <location>
        <begin position="78"/>
        <end position="97"/>
    </location>
</feature>
<evidence type="ECO:0000256" key="5">
    <source>
        <dbReference type="ARBA" id="ARBA00023136"/>
    </source>
</evidence>
<dbReference type="Pfam" id="PF07690">
    <property type="entry name" value="MFS_1"/>
    <property type="match status" value="1"/>
</dbReference>
<dbReference type="RefSeq" id="WP_153652308.1">
    <property type="nucleotide sequence ID" value="NZ_CP045737.1"/>
</dbReference>
<dbReference type="InterPro" id="IPR036259">
    <property type="entry name" value="MFS_trans_sf"/>
</dbReference>
<dbReference type="InterPro" id="IPR020846">
    <property type="entry name" value="MFS_dom"/>
</dbReference>
<comment type="subcellular location">
    <subcellularLocation>
        <location evidence="1">Cell membrane</location>
        <topology evidence="1">Multi-pass membrane protein</topology>
    </subcellularLocation>
</comment>
<feature type="transmembrane region" description="Helical" evidence="7">
    <location>
        <begin position="164"/>
        <end position="184"/>
    </location>
</feature>
<dbReference type="InterPro" id="IPR011701">
    <property type="entry name" value="MFS"/>
</dbReference>
<protein>
    <submittedName>
        <fullName evidence="9">MFS transporter</fullName>
    </submittedName>
</protein>
<reference evidence="9 10" key="1">
    <citation type="submission" date="2019-11" db="EMBL/GenBank/DDBJ databases">
        <authorList>
            <person name="Li J."/>
        </authorList>
    </citation>
    <scope>NUCLEOTIDE SEQUENCE [LARGE SCALE GENOMIC DNA]</scope>
    <source>
        <strain evidence="9 10">MF47</strain>
    </source>
</reference>
<dbReference type="AlphaFoldDB" id="A0A5Q2MH06"/>
<accession>A0A5Q2MH06</accession>
<evidence type="ECO:0000259" key="8">
    <source>
        <dbReference type="PROSITE" id="PS50850"/>
    </source>
</evidence>
<evidence type="ECO:0000256" key="1">
    <source>
        <dbReference type="ARBA" id="ARBA00004651"/>
    </source>
</evidence>
<feature type="domain" description="Major facilitator superfamily (MFS) profile" evidence="8">
    <location>
        <begin position="12"/>
        <end position="406"/>
    </location>
</feature>
<feature type="transmembrane region" description="Helical" evidence="7">
    <location>
        <begin position="380"/>
        <end position="399"/>
    </location>
</feature>
<organism evidence="9 10">
    <name type="scientific">Aeromicrobium yanjiei</name>
    <dbReference type="NCBI Taxonomy" id="2662028"/>
    <lineage>
        <taxon>Bacteria</taxon>
        <taxon>Bacillati</taxon>
        <taxon>Actinomycetota</taxon>
        <taxon>Actinomycetes</taxon>
        <taxon>Propionibacteriales</taxon>
        <taxon>Nocardioidaceae</taxon>
        <taxon>Aeromicrobium</taxon>
    </lineage>
</organism>
<keyword evidence="10" id="KW-1185">Reference proteome</keyword>
<dbReference type="Gene3D" id="1.20.1250.20">
    <property type="entry name" value="MFS general substrate transporter like domains"/>
    <property type="match status" value="1"/>
</dbReference>
<feature type="transmembrane region" description="Helical" evidence="7">
    <location>
        <begin position="318"/>
        <end position="339"/>
    </location>
</feature>
<feature type="transmembrane region" description="Helical" evidence="7">
    <location>
        <begin position="137"/>
        <end position="158"/>
    </location>
</feature>
<keyword evidence="5 7" id="KW-0472">Membrane</keyword>
<dbReference type="GO" id="GO:0022857">
    <property type="term" value="F:transmembrane transporter activity"/>
    <property type="evidence" value="ECO:0007669"/>
    <property type="project" value="InterPro"/>
</dbReference>
<feature type="transmembrane region" description="Helical" evidence="7">
    <location>
        <begin position="294"/>
        <end position="312"/>
    </location>
</feature>
<dbReference type="Proteomes" id="UP000392064">
    <property type="component" value="Chromosome"/>
</dbReference>